<evidence type="ECO:0000313" key="8">
    <source>
        <dbReference type="Proteomes" id="UP000034664"/>
    </source>
</evidence>
<evidence type="ECO:0000256" key="2">
    <source>
        <dbReference type="ARBA" id="ARBA00022730"/>
    </source>
</evidence>
<dbReference type="InterPro" id="IPR012340">
    <property type="entry name" value="NA-bd_OB-fold"/>
</dbReference>
<dbReference type="GO" id="GO:0019843">
    <property type="term" value="F:rRNA binding"/>
    <property type="evidence" value="ECO:0007669"/>
    <property type="project" value="UniProtKB-UniRule"/>
</dbReference>
<dbReference type="PRINTS" id="PR00973">
    <property type="entry name" value="RIBOSOMALS17"/>
</dbReference>
<sequence>MSKLLTGTVVSTKMNQTVVVSVVRTIQHPIYKKTVTRSKKYKAHVEGMKLKDGDMVEIQETRPMSKDKRFKVTKKQ</sequence>
<dbReference type="GO" id="GO:0006412">
    <property type="term" value="P:translation"/>
    <property type="evidence" value="ECO:0007669"/>
    <property type="project" value="UniProtKB-UniRule"/>
</dbReference>
<dbReference type="SUPFAM" id="SSF50249">
    <property type="entry name" value="Nucleic acid-binding proteins"/>
    <property type="match status" value="1"/>
</dbReference>
<dbReference type="Gene3D" id="2.40.50.140">
    <property type="entry name" value="Nucleic acid-binding proteins"/>
    <property type="match status" value="1"/>
</dbReference>
<dbReference type="GO" id="GO:0003735">
    <property type="term" value="F:structural constituent of ribosome"/>
    <property type="evidence" value="ECO:0007669"/>
    <property type="project" value="UniProtKB-UniRule"/>
</dbReference>
<keyword evidence="4 6" id="KW-0689">Ribosomal protein</keyword>
<keyword evidence="2 6" id="KW-0699">rRNA-binding</keyword>
<organism evidence="7 8">
    <name type="scientific">Candidatus Roizmanbacteria bacterium GW2011_GWB1_40_7</name>
    <dbReference type="NCBI Taxonomy" id="1618482"/>
    <lineage>
        <taxon>Bacteria</taxon>
        <taxon>Candidatus Roizmaniibacteriota</taxon>
    </lineage>
</organism>
<name>A0A0G0WBU4_9BACT</name>
<dbReference type="AlphaFoldDB" id="A0A0G0WBU4"/>
<dbReference type="Pfam" id="PF00366">
    <property type="entry name" value="Ribosomal_S17"/>
    <property type="match status" value="1"/>
</dbReference>
<dbReference type="InterPro" id="IPR019984">
    <property type="entry name" value="Ribosomal_uS17_bact/chlr"/>
</dbReference>
<dbReference type="HAMAP" id="MF_01345_B">
    <property type="entry name" value="Ribosomal_uS17_B"/>
    <property type="match status" value="1"/>
</dbReference>
<evidence type="ECO:0000256" key="3">
    <source>
        <dbReference type="ARBA" id="ARBA00022884"/>
    </source>
</evidence>
<gene>
    <name evidence="6" type="primary">rpsQ</name>
    <name evidence="7" type="ORF">UU14_C0003G0050</name>
</gene>
<dbReference type="PANTHER" id="PTHR10744:SF1">
    <property type="entry name" value="SMALL RIBOSOMAL SUBUNIT PROTEIN US17M"/>
    <property type="match status" value="1"/>
</dbReference>
<dbReference type="InterPro" id="IPR000266">
    <property type="entry name" value="Ribosomal_uS17"/>
</dbReference>
<dbReference type="PATRIC" id="fig|1618482.3.peg.174"/>
<evidence type="ECO:0000256" key="6">
    <source>
        <dbReference type="HAMAP-Rule" id="MF_01345"/>
    </source>
</evidence>
<comment type="similarity">
    <text evidence="1 6">Belongs to the universal ribosomal protein uS17 family.</text>
</comment>
<accession>A0A0G0WBU4</accession>
<protein>
    <recommendedName>
        <fullName evidence="6">Small ribosomal subunit protein uS17</fullName>
    </recommendedName>
</protein>
<dbReference type="GO" id="GO:0022627">
    <property type="term" value="C:cytosolic small ribosomal subunit"/>
    <property type="evidence" value="ECO:0007669"/>
    <property type="project" value="UniProtKB-UniRule"/>
</dbReference>
<keyword evidence="3 6" id="KW-0694">RNA-binding</keyword>
<keyword evidence="5 6" id="KW-0687">Ribonucleoprotein</keyword>
<dbReference type="EMBL" id="LBZM01000003">
    <property type="protein sequence ID" value="KKR72687.1"/>
    <property type="molecule type" value="Genomic_DNA"/>
</dbReference>
<comment type="subunit">
    <text evidence="6">Part of the 30S ribosomal subunit.</text>
</comment>
<dbReference type="CDD" id="cd00364">
    <property type="entry name" value="Ribosomal_uS17"/>
    <property type="match status" value="1"/>
</dbReference>
<comment type="caution">
    <text evidence="7">The sequence shown here is derived from an EMBL/GenBank/DDBJ whole genome shotgun (WGS) entry which is preliminary data.</text>
</comment>
<dbReference type="NCBIfam" id="TIGR03635">
    <property type="entry name" value="uS17_bact"/>
    <property type="match status" value="1"/>
</dbReference>
<proteinExistence type="inferred from homology"/>
<evidence type="ECO:0000313" key="7">
    <source>
        <dbReference type="EMBL" id="KKR72687.1"/>
    </source>
</evidence>
<dbReference type="NCBIfam" id="NF004123">
    <property type="entry name" value="PRK05610.1"/>
    <property type="match status" value="1"/>
</dbReference>
<dbReference type="PANTHER" id="PTHR10744">
    <property type="entry name" value="40S RIBOSOMAL PROTEIN S11 FAMILY MEMBER"/>
    <property type="match status" value="1"/>
</dbReference>
<evidence type="ECO:0000256" key="1">
    <source>
        <dbReference type="ARBA" id="ARBA00010254"/>
    </source>
</evidence>
<evidence type="ECO:0000256" key="4">
    <source>
        <dbReference type="ARBA" id="ARBA00022980"/>
    </source>
</evidence>
<dbReference type="Proteomes" id="UP000034664">
    <property type="component" value="Unassembled WGS sequence"/>
</dbReference>
<reference evidence="7 8" key="1">
    <citation type="journal article" date="2015" name="Nature">
        <title>rRNA introns, odd ribosomes, and small enigmatic genomes across a large radiation of phyla.</title>
        <authorList>
            <person name="Brown C.T."/>
            <person name="Hug L.A."/>
            <person name="Thomas B.C."/>
            <person name="Sharon I."/>
            <person name="Castelle C.J."/>
            <person name="Singh A."/>
            <person name="Wilkins M.J."/>
            <person name="Williams K.H."/>
            <person name="Banfield J.F."/>
        </authorList>
    </citation>
    <scope>NUCLEOTIDE SEQUENCE [LARGE SCALE GENOMIC DNA]</scope>
</reference>
<comment type="function">
    <text evidence="6">One of the primary rRNA binding proteins, it binds specifically to the 5'-end of 16S ribosomal RNA.</text>
</comment>
<evidence type="ECO:0000256" key="5">
    <source>
        <dbReference type="ARBA" id="ARBA00023274"/>
    </source>
</evidence>